<name>A0A445AI85_ARAHY</name>
<dbReference type="PANTHER" id="PTHR36616:SF5">
    <property type="entry name" value="DIS3-EXONUCLEASE-LIKE PROTEIN"/>
    <property type="match status" value="1"/>
</dbReference>
<organism evidence="1 2">
    <name type="scientific">Arachis hypogaea</name>
    <name type="common">Peanut</name>
    <dbReference type="NCBI Taxonomy" id="3818"/>
    <lineage>
        <taxon>Eukaryota</taxon>
        <taxon>Viridiplantae</taxon>
        <taxon>Streptophyta</taxon>
        <taxon>Embryophyta</taxon>
        <taxon>Tracheophyta</taxon>
        <taxon>Spermatophyta</taxon>
        <taxon>Magnoliopsida</taxon>
        <taxon>eudicotyledons</taxon>
        <taxon>Gunneridae</taxon>
        <taxon>Pentapetalae</taxon>
        <taxon>rosids</taxon>
        <taxon>fabids</taxon>
        <taxon>Fabales</taxon>
        <taxon>Fabaceae</taxon>
        <taxon>Papilionoideae</taxon>
        <taxon>50 kb inversion clade</taxon>
        <taxon>dalbergioids sensu lato</taxon>
        <taxon>Dalbergieae</taxon>
        <taxon>Pterocarpus clade</taxon>
        <taxon>Arachis</taxon>
    </lineage>
</organism>
<comment type="caution">
    <text evidence="1">The sequence shown here is derived from an EMBL/GenBank/DDBJ whole genome shotgun (WGS) entry which is preliminary data.</text>
</comment>
<dbReference type="EMBL" id="SDMP01000012">
    <property type="protein sequence ID" value="RYR26141.1"/>
    <property type="molecule type" value="Genomic_DNA"/>
</dbReference>
<proteinExistence type="predicted"/>
<dbReference type="Gramene" id="arahy.Tifrunner.gnm2.ann2.Ah12g265300.1">
    <property type="protein sequence ID" value="arahy.Tifrunner.gnm2.ann2.Ah12g265300.1-CDS-1"/>
    <property type="gene ID" value="arahy.Tifrunner.gnm2.ann2.Ah12g265300"/>
</dbReference>
<evidence type="ECO:0000313" key="2">
    <source>
        <dbReference type="Proteomes" id="UP000289738"/>
    </source>
</evidence>
<dbReference type="AlphaFoldDB" id="A0A445AI85"/>
<sequence>MLELALAVAFSSVPLTLYVPPIRSFTLFVQSLQGFLSNSTLYALRAYPRLRLAASRIFNFLFLHRNPNRTR</sequence>
<dbReference type="PANTHER" id="PTHR36616">
    <property type="entry name" value="BNAC07G32700D PROTEIN"/>
    <property type="match status" value="1"/>
</dbReference>
<dbReference type="Proteomes" id="UP000289738">
    <property type="component" value="Chromosome B02"/>
</dbReference>
<accession>A0A445AI85</accession>
<dbReference type="STRING" id="3818.A0A445AI85"/>
<gene>
    <name evidence="1" type="ORF">Ahy_B02g060301</name>
</gene>
<evidence type="ECO:0000313" key="1">
    <source>
        <dbReference type="EMBL" id="RYR26141.1"/>
    </source>
</evidence>
<keyword evidence="2" id="KW-1185">Reference proteome</keyword>
<protein>
    <submittedName>
        <fullName evidence="1">Uncharacterized protein</fullName>
    </submittedName>
</protein>
<reference evidence="1 2" key="1">
    <citation type="submission" date="2019-01" db="EMBL/GenBank/DDBJ databases">
        <title>Sequencing of cultivated peanut Arachis hypogaea provides insights into genome evolution and oil improvement.</title>
        <authorList>
            <person name="Chen X."/>
        </authorList>
    </citation>
    <scope>NUCLEOTIDE SEQUENCE [LARGE SCALE GENOMIC DNA]</scope>
    <source>
        <strain evidence="2">cv. Fuhuasheng</strain>
        <tissue evidence="1">Leaves</tissue>
    </source>
</reference>